<feature type="domain" description="HTH cro/C1-type" evidence="4">
    <location>
        <begin position="51"/>
        <end position="104"/>
    </location>
</feature>
<dbReference type="AlphaFoldDB" id="A0A840N1I4"/>
<dbReference type="PROSITE" id="PS50943">
    <property type="entry name" value="HTH_CROC1"/>
    <property type="match status" value="1"/>
</dbReference>
<gene>
    <name evidence="5" type="ORF">HNQ36_002776</name>
</gene>
<evidence type="ECO:0000313" key="5">
    <source>
        <dbReference type="EMBL" id="MBB5052802.1"/>
    </source>
</evidence>
<dbReference type="Gene3D" id="1.10.260.40">
    <property type="entry name" value="lambda repressor-like DNA-binding domains"/>
    <property type="match status" value="1"/>
</dbReference>
<comment type="caution">
    <text evidence="5">The sequence shown here is derived from an EMBL/GenBank/DDBJ whole genome shotgun (WGS) entry which is preliminary data.</text>
</comment>
<dbReference type="CDD" id="cd00093">
    <property type="entry name" value="HTH_XRE"/>
    <property type="match status" value="1"/>
</dbReference>
<dbReference type="SMART" id="SM00530">
    <property type="entry name" value="HTH_XRE"/>
    <property type="match status" value="1"/>
</dbReference>
<dbReference type="Pfam" id="PF01381">
    <property type="entry name" value="HTH_3"/>
    <property type="match status" value="1"/>
</dbReference>
<organism evidence="5 6">
    <name type="scientific">Afipia massiliensis</name>
    <dbReference type="NCBI Taxonomy" id="211460"/>
    <lineage>
        <taxon>Bacteria</taxon>
        <taxon>Pseudomonadati</taxon>
        <taxon>Pseudomonadota</taxon>
        <taxon>Alphaproteobacteria</taxon>
        <taxon>Hyphomicrobiales</taxon>
        <taxon>Nitrobacteraceae</taxon>
        <taxon>Afipia</taxon>
    </lineage>
</organism>
<keyword evidence="1" id="KW-0805">Transcription regulation</keyword>
<evidence type="ECO:0000313" key="6">
    <source>
        <dbReference type="Proteomes" id="UP000521227"/>
    </source>
</evidence>
<dbReference type="SUPFAM" id="SSF47413">
    <property type="entry name" value="lambda repressor-like DNA-binding domains"/>
    <property type="match status" value="1"/>
</dbReference>
<dbReference type="RefSeq" id="WP_184085897.1">
    <property type="nucleotide sequence ID" value="NZ_JACHIJ010000003.1"/>
</dbReference>
<keyword evidence="2" id="KW-0238">DNA-binding</keyword>
<evidence type="ECO:0000256" key="3">
    <source>
        <dbReference type="ARBA" id="ARBA00023163"/>
    </source>
</evidence>
<dbReference type="Proteomes" id="UP000521227">
    <property type="component" value="Unassembled WGS sequence"/>
</dbReference>
<protein>
    <submittedName>
        <fullName evidence="5">Putative transcriptional regulator</fullName>
    </submittedName>
</protein>
<dbReference type="PANTHER" id="PTHR36511">
    <property type="entry name" value="MERR FAMILY BACTERIAL REGULATORY PROTEIN"/>
    <property type="match status" value="1"/>
</dbReference>
<evidence type="ECO:0000256" key="2">
    <source>
        <dbReference type="ARBA" id="ARBA00023125"/>
    </source>
</evidence>
<evidence type="ECO:0000256" key="1">
    <source>
        <dbReference type="ARBA" id="ARBA00023015"/>
    </source>
</evidence>
<dbReference type="EMBL" id="JACHIJ010000003">
    <property type="protein sequence ID" value="MBB5052802.1"/>
    <property type="molecule type" value="Genomic_DNA"/>
</dbReference>
<dbReference type="GO" id="GO:0003677">
    <property type="term" value="F:DNA binding"/>
    <property type="evidence" value="ECO:0007669"/>
    <property type="project" value="UniProtKB-KW"/>
</dbReference>
<dbReference type="InterPro" id="IPR001387">
    <property type="entry name" value="Cro/C1-type_HTH"/>
</dbReference>
<accession>A0A840N1I4</accession>
<evidence type="ECO:0000259" key="4">
    <source>
        <dbReference type="PROSITE" id="PS50943"/>
    </source>
</evidence>
<dbReference type="PANTHER" id="PTHR36511:SF4">
    <property type="entry name" value="ANTITOXIN MQSA"/>
    <property type="match status" value="1"/>
</dbReference>
<keyword evidence="3" id="KW-0804">Transcription</keyword>
<sequence length="119" mass="13693">MLRAKRAVEEMIATGRTVLELPKVESRKQLLAELAEFGIEARTVASYEVDIRALRDRLKLTQEQFALRFAIDLDTLQNWERKRRKPDSAVQAYLRVIARSPEVASEAQEESESSKQLAY</sequence>
<reference evidence="5 6" key="1">
    <citation type="submission" date="2020-08" db="EMBL/GenBank/DDBJ databases">
        <title>Genomic Encyclopedia of Type Strains, Phase IV (KMG-IV): sequencing the most valuable type-strain genomes for metagenomic binning, comparative biology and taxonomic classification.</title>
        <authorList>
            <person name="Goeker M."/>
        </authorList>
    </citation>
    <scope>NUCLEOTIDE SEQUENCE [LARGE SCALE GENOMIC DNA]</scope>
    <source>
        <strain evidence="5 6">DSM 17498</strain>
    </source>
</reference>
<dbReference type="InterPro" id="IPR052359">
    <property type="entry name" value="HTH-type_reg/antitoxin"/>
</dbReference>
<proteinExistence type="predicted"/>
<dbReference type="InterPro" id="IPR010982">
    <property type="entry name" value="Lambda_DNA-bd_dom_sf"/>
</dbReference>
<name>A0A840N1I4_9BRAD</name>